<evidence type="ECO:0000259" key="1">
    <source>
        <dbReference type="Pfam" id="PF03972"/>
    </source>
</evidence>
<dbReference type="InterPro" id="IPR036148">
    <property type="entry name" value="MmgE/PrpD_sf"/>
</dbReference>
<dbReference type="KEGG" id="acab:QRX50_39180"/>
<sequence>MTEQILALVHAPVAGSPEAAIALALVRAAEPADVVREALGPVAERSTGRARLFGTAAAKLHLEWAAVVAAVAALDGAADAVVAGYAVARAVADGLGPHHAAAGWCLETTAGTVAAAAAAARVLDLRGPALRRTIGIAATQASGLAALKGTPLGAAQLGHAAATGVEAAFLARNGVTAAEDPLSGRRGLFALMRPTDES</sequence>
<organism evidence="2 3">
    <name type="scientific">Amycolatopsis carbonis</name>
    <dbReference type="NCBI Taxonomy" id="715471"/>
    <lineage>
        <taxon>Bacteria</taxon>
        <taxon>Bacillati</taxon>
        <taxon>Actinomycetota</taxon>
        <taxon>Actinomycetes</taxon>
        <taxon>Pseudonocardiales</taxon>
        <taxon>Pseudonocardiaceae</taxon>
        <taxon>Amycolatopsis</taxon>
    </lineage>
</organism>
<dbReference type="InterPro" id="IPR042183">
    <property type="entry name" value="MmgE/PrpD_sf_1"/>
</dbReference>
<accession>A0A9Y2ICT1</accession>
<dbReference type="Gene3D" id="1.10.4100.10">
    <property type="entry name" value="2-methylcitrate dehydratase PrpD"/>
    <property type="match status" value="1"/>
</dbReference>
<gene>
    <name evidence="2" type="ORF">QRX50_39180</name>
</gene>
<reference evidence="2 3" key="1">
    <citation type="submission" date="2023-06" db="EMBL/GenBank/DDBJ databases">
        <authorList>
            <person name="Oyuntsetseg B."/>
            <person name="Kim S.B."/>
        </authorList>
    </citation>
    <scope>NUCLEOTIDE SEQUENCE [LARGE SCALE GENOMIC DNA]</scope>
    <source>
        <strain evidence="2 3">2-15</strain>
    </source>
</reference>
<evidence type="ECO:0000313" key="3">
    <source>
        <dbReference type="Proteomes" id="UP001236014"/>
    </source>
</evidence>
<dbReference type="AlphaFoldDB" id="A0A9Y2ICT1"/>
<proteinExistence type="predicted"/>
<name>A0A9Y2ICT1_9PSEU</name>
<dbReference type="SUPFAM" id="SSF103378">
    <property type="entry name" value="2-methylcitrate dehydratase PrpD"/>
    <property type="match status" value="1"/>
</dbReference>
<dbReference type="RefSeq" id="WP_285968113.1">
    <property type="nucleotide sequence ID" value="NZ_CP127294.1"/>
</dbReference>
<dbReference type="Proteomes" id="UP001236014">
    <property type="component" value="Chromosome"/>
</dbReference>
<dbReference type="Pfam" id="PF03972">
    <property type="entry name" value="MmgE_PrpD_N"/>
    <property type="match status" value="1"/>
</dbReference>
<feature type="domain" description="MmgE/PrpD N-terminal" evidence="1">
    <location>
        <begin position="79"/>
        <end position="193"/>
    </location>
</feature>
<dbReference type="InterPro" id="IPR045336">
    <property type="entry name" value="MmgE_PrpD_N"/>
</dbReference>
<evidence type="ECO:0000313" key="2">
    <source>
        <dbReference type="EMBL" id="WIX77372.1"/>
    </source>
</evidence>
<keyword evidence="3" id="KW-1185">Reference proteome</keyword>
<protein>
    <submittedName>
        <fullName evidence="2">MmgE/PrpD family protein</fullName>
    </submittedName>
</protein>
<dbReference type="EMBL" id="CP127294">
    <property type="protein sequence ID" value="WIX77372.1"/>
    <property type="molecule type" value="Genomic_DNA"/>
</dbReference>
<dbReference type="GO" id="GO:0016829">
    <property type="term" value="F:lyase activity"/>
    <property type="evidence" value="ECO:0007669"/>
    <property type="project" value="InterPro"/>
</dbReference>